<keyword evidence="1" id="KW-0012">Acyltransferase</keyword>
<comment type="caution">
    <text evidence="1">The sequence shown here is derived from an EMBL/GenBank/DDBJ whole genome shotgun (WGS) entry which is preliminary data.</text>
</comment>
<sequence>MEYGKFYLIIRKIAQLVFPKYKTPQLEPADKPVVYVSHHQNMFGPINVLLWYPKFMRLWGLSVFIDQQACYDHYVNYTFTKRFKIPSFIAKPLAWGVSYFVSRLAQSARMIPVYRRSRRIIRTLKESVETLQAGASVLIFPDIDYASDDNEVGRIYEGFLNLEKYYNSKTGEHIDFVPLYANQATKEILYGQAVRFDRERNFIEQRDEKAHELQDELNRLANTEVEVDLV</sequence>
<evidence type="ECO:0000313" key="2">
    <source>
        <dbReference type="Proteomes" id="UP000571018"/>
    </source>
</evidence>
<dbReference type="GO" id="GO:0016746">
    <property type="term" value="F:acyltransferase activity"/>
    <property type="evidence" value="ECO:0007669"/>
    <property type="project" value="UniProtKB-KW"/>
</dbReference>
<evidence type="ECO:0000313" key="1">
    <source>
        <dbReference type="EMBL" id="MBA5730239.1"/>
    </source>
</evidence>
<gene>
    <name evidence="1" type="ORF">HW423_10790</name>
</gene>
<keyword evidence="1" id="KW-0808">Transferase</keyword>
<name>A0A839A7J3_9LACT</name>
<accession>A0A839A7J3</accession>
<dbReference type="RefSeq" id="WP_218931891.1">
    <property type="nucleotide sequence ID" value="NZ_JACAOA010000061.1"/>
</dbReference>
<dbReference type="AlphaFoldDB" id="A0A839A7J3"/>
<proteinExistence type="predicted"/>
<reference evidence="1 2" key="1">
    <citation type="submission" date="2020-06" db="EMBL/GenBank/DDBJ databases">
        <title>Reclassification of Facklamia ignava, Facklamia soureckii and Facklami tabacinasalis as Falseniella iganva gen. nov., comb. nov., Hutsoniella ignava gen. nov., comb. nov., and Ruoffia tabacinasalis gen. nov., comb. nov and description of Ruoffia haltotolerans sp. nov., isolated from hypersaline Inland Sea of Qatar.</title>
        <authorList>
            <person name="Fotedar R."/>
            <person name="Sankaranarayanan K."/>
            <person name="Lawson P."/>
            <person name="Caldwell M."/>
            <person name="Zeyara A."/>
            <person name="Al Malki A."/>
            <person name="Ali M."/>
        </authorList>
    </citation>
    <scope>NUCLEOTIDE SEQUENCE [LARGE SCALE GENOMIC DNA]</scope>
    <source>
        <strain evidence="1 2">INB8</strain>
    </source>
</reference>
<organism evidence="1 2">
    <name type="scientific">Ruoffia halotolerans</name>
    <dbReference type="NCBI Taxonomy" id="2748684"/>
    <lineage>
        <taxon>Bacteria</taxon>
        <taxon>Bacillati</taxon>
        <taxon>Bacillota</taxon>
        <taxon>Bacilli</taxon>
        <taxon>Lactobacillales</taxon>
        <taxon>Aerococcaceae</taxon>
        <taxon>Ruoffia</taxon>
    </lineage>
</organism>
<dbReference type="EMBL" id="JACAOA010000061">
    <property type="protein sequence ID" value="MBA5730239.1"/>
    <property type="molecule type" value="Genomic_DNA"/>
</dbReference>
<dbReference type="Proteomes" id="UP000571018">
    <property type="component" value="Unassembled WGS sequence"/>
</dbReference>
<keyword evidence="2" id="KW-1185">Reference proteome</keyword>
<protein>
    <submittedName>
        <fullName evidence="1">Glycerol acyltransferase</fullName>
    </submittedName>
</protein>